<organism evidence="2 3">
    <name type="scientific">Candidatus Erwinia dacicola</name>
    <dbReference type="NCBI Taxonomy" id="252393"/>
    <lineage>
        <taxon>Bacteria</taxon>
        <taxon>Pseudomonadati</taxon>
        <taxon>Pseudomonadota</taxon>
        <taxon>Gammaproteobacteria</taxon>
        <taxon>Enterobacterales</taxon>
        <taxon>Erwiniaceae</taxon>
        <taxon>Erwinia</taxon>
    </lineage>
</organism>
<evidence type="ECO:0008006" key="4">
    <source>
        <dbReference type="Google" id="ProtNLM"/>
    </source>
</evidence>
<dbReference type="Proteomes" id="UP000243534">
    <property type="component" value="Unassembled WGS sequence"/>
</dbReference>
<accession>A0A1E7Z3L2</accession>
<reference evidence="2 3" key="1">
    <citation type="submission" date="2016-07" db="EMBL/GenBank/DDBJ databases">
        <authorList>
            <person name="Yuval B."/>
        </authorList>
    </citation>
    <scope>NUCLEOTIDE SEQUENCE [LARGE SCALE GENOMIC DNA]</scope>
    <source>
        <strain evidence="2 3">IL</strain>
    </source>
</reference>
<protein>
    <recommendedName>
        <fullName evidence="4">Integrase</fullName>
    </recommendedName>
</protein>
<dbReference type="EMBL" id="MAYS01000098">
    <property type="protein sequence ID" value="OFC63346.1"/>
    <property type="molecule type" value="Genomic_DNA"/>
</dbReference>
<proteinExistence type="predicted"/>
<evidence type="ECO:0000313" key="3">
    <source>
        <dbReference type="Proteomes" id="UP000243534"/>
    </source>
</evidence>
<gene>
    <name evidence="2" type="ORF">BBW68_05725</name>
</gene>
<comment type="caution">
    <text evidence="2">The sequence shown here is derived from an EMBL/GenBank/DDBJ whole genome shotgun (WGS) entry which is preliminary data.</text>
</comment>
<dbReference type="AlphaFoldDB" id="A0A1E7Z3L2"/>
<name>A0A1E7Z3L2_9GAMM</name>
<feature type="compositionally biased region" description="Polar residues" evidence="1">
    <location>
        <begin position="1"/>
        <end position="12"/>
    </location>
</feature>
<feature type="region of interest" description="Disordered" evidence="1">
    <location>
        <begin position="1"/>
        <end position="25"/>
    </location>
</feature>
<evidence type="ECO:0000256" key="1">
    <source>
        <dbReference type="SAM" id="MobiDB-lite"/>
    </source>
</evidence>
<sequence length="76" mass="8392">MGFVGHQSTGLSGVSLKPHAAHRRDHGKYRVLSTPELEQYCEIIAALKLRTTNKSGRHLSMTKAIQLLEEHGVEIG</sequence>
<evidence type="ECO:0000313" key="2">
    <source>
        <dbReference type="EMBL" id="OFC63346.1"/>
    </source>
</evidence>